<dbReference type="PANTHER" id="PTHR43649:SF12">
    <property type="entry name" value="DIACETYLCHITOBIOSE BINDING PROTEIN DASA"/>
    <property type="match status" value="1"/>
</dbReference>
<keyword evidence="3" id="KW-1185">Reference proteome</keyword>
<dbReference type="Proteomes" id="UP001589619">
    <property type="component" value="Unassembled WGS sequence"/>
</dbReference>
<accession>A0ABV5W4W9</accession>
<reference evidence="2 3" key="1">
    <citation type="submission" date="2024-09" db="EMBL/GenBank/DDBJ databases">
        <authorList>
            <person name="Sun Q."/>
            <person name="Mori K."/>
        </authorList>
    </citation>
    <scope>NUCLEOTIDE SEQUENCE [LARGE SCALE GENOMIC DNA]</scope>
    <source>
        <strain evidence="2 3">JCM 12520</strain>
    </source>
</reference>
<dbReference type="PANTHER" id="PTHR43649">
    <property type="entry name" value="ARABINOSE-BINDING PROTEIN-RELATED"/>
    <property type="match status" value="1"/>
</dbReference>
<evidence type="ECO:0000313" key="3">
    <source>
        <dbReference type="Proteomes" id="UP001589619"/>
    </source>
</evidence>
<organism evidence="2 3">
    <name type="scientific">Paenibacillus hodogayensis</name>
    <dbReference type="NCBI Taxonomy" id="279208"/>
    <lineage>
        <taxon>Bacteria</taxon>
        <taxon>Bacillati</taxon>
        <taxon>Bacillota</taxon>
        <taxon>Bacilli</taxon>
        <taxon>Bacillales</taxon>
        <taxon>Paenibacillaceae</taxon>
        <taxon>Paenibacillus</taxon>
    </lineage>
</organism>
<dbReference type="InterPro" id="IPR050490">
    <property type="entry name" value="Bact_solute-bd_prot1"/>
</dbReference>
<protein>
    <submittedName>
        <fullName evidence="2">ABC transporter substrate-binding protein</fullName>
    </submittedName>
</protein>
<dbReference type="RefSeq" id="WP_344908696.1">
    <property type="nucleotide sequence ID" value="NZ_BAAAYO010000006.1"/>
</dbReference>
<dbReference type="EMBL" id="JBHMAG010000018">
    <property type="protein sequence ID" value="MFB9755622.1"/>
    <property type="molecule type" value="Genomic_DNA"/>
</dbReference>
<dbReference type="PROSITE" id="PS51257">
    <property type="entry name" value="PROKAR_LIPOPROTEIN"/>
    <property type="match status" value="1"/>
</dbReference>
<comment type="caution">
    <text evidence="2">The sequence shown here is derived from an EMBL/GenBank/DDBJ whole genome shotgun (WGS) entry which is preliminary data.</text>
</comment>
<sequence length="429" mass="47333">MAKSHSLLMASLILVITTACASSGSQAPQVQEEVVKPSEPMTLTMLQDGATISDEEFETMIAAPVKAKYPHITVQIVRNTKGADGLSNLISGGSFPDFMFTTYPQIKIHRELGTAYDMTSLIKTYKMDIGKFDPAAMETSRVYGGNEGMYAVPFSLNFLALFYNKDIFDMFGVTYPKEGMTWDETVNLAKNFSRTAGGVEYKGIMIPGIGDLITQLSLPYVNATTNKAAINSDGWNKVFQLIKAVNEIPGNKGATLDHFLKTQTLAMIPTYDARFAALEKLQGTPSQFNWDITQFPSYTERPNTSLASSGHFLLVSALSKHKEEAFEVINLLTSEANQNLITEHGRFTSLNNEQIKNKYGMNMKSMQGKNIKAVFNSKFAPPFPPTKYDKFATPHLTAAVKSVIDGELDVNSAIRRAEEAFNKDIEANK</sequence>
<evidence type="ECO:0000313" key="2">
    <source>
        <dbReference type="EMBL" id="MFB9755622.1"/>
    </source>
</evidence>
<name>A0ABV5W4W9_9BACL</name>
<keyword evidence="1" id="KW-0732">Signal</keyword>
<feature type="signal peptide" evidence="1">
    <location>
        <begin position="1"/>
        <end position="21"/>
    </location>
</feature>
<dbReference type="Gene3D" id="3.40.190.10">
    <property type="entry name" value="Periplasmic binding protein-like II"/>
    <property type="match status" value="1"/>
</dbReference>
<dbReference type="SUPFAM" id="SSF53850">
    <property type="entry name" value="Periplasmic binding protein-like II"/>
    <property type="match status" value="1"/>
</dbReference>
<dbReference type="InterPro" id="IPR006059">
    <property type="entry name" value="SBP"/>
</dbReference>
<evidence type="ECO:0000256" key="1">
    <source>
        <dbReference type="SAM" id="SignalP"/>
    </source>
</evidence>
<gene>
    <name evidence="2" type="ORF">ACFFNY_28930</name>
</gene>
<proteinExistence type="predicted"/>
<dbReference type="Pfam" id="PF01547">
    <property type="entry name" value="SBP_bac_1"/>
    <property type="match status" value="1"/>
</dbReference>
<feature type="chain" id="PRO_5046594320" evidence="1">
    <location>
        <begin position="22"/>
        <end position="429"/>
    </location>
</feature>